<dbReference type="Proteomes" id="UP000756921">
    <property type="component" value="Unassembled WGS sequence"/>
</dbReference>
<gene>
    <name evidence="2" type="ORF">PMIN01_03204</name>
</gene>
<comment type="caution">
    <text evidence="2">The sequence shown here is derived from an EMBL/GenBank/DDBJ whole genome shotgun (WGS) entry which is preliminary data.</text>
</comment>
<reference evidence="2" key="1">
    <citation type="journal article" date="2020" name="Mol. Plant Microbe Interact.">
        <title>Genome Sequence of the Biocontrol Agent Coniothyrium minitans strain Conio (IMI 134523).</title>
        <authorList>
            <person name="Patel D."/>
            <person name="Shittu T.A."/>
            <person name="Baroncelli R."/>
            <person name="Muthumeenakshi S."/>
            <person name="Osborne T.H."/>
            <person name="Janganan T.K."/>
            <person name="Sreenivasaprasad S."/>
        </authorList>
    </citation>
    <scope>NUCLEOTIDE SEQUENCE</scope>
    <source>
        <strain evidence="2">Conio</strain>
    </source>
</reference>
<name>A0A9P6KTG3_9PLEO</name>
<feature type="compositionally biased region" description="Polar residues" evidence="1">
    <location>
        <begin position="136"/>
        <end position="147"/>
    </location>
</feature>
<feature type="region of interest" description="Disordered" evidence="1">
    <location>
        <begin position="136"/>
        <end position="162"/>
    </location>
</feature>
<organism evidence="2 3">
    <name type="scientific">Paraphaeosphaeria minitans</name>
    <dbReference type="NCBI Taxonomy" id="565426"/>
    <lineage>
        <taxon>Eukaryota</taxon>
        <taxon>Fungi</taxon>
        <taxon>Dikarya</taxon>
        <taxon>Ascomycota</taxon>
        <taxon>Pezizomycotina</taxon>
        <taxon>Dothideomycetes</taxon>
        <taxon>Pleosporomycetidae</taxon>
        <taxon>Pleosporales</taxon>
        <taxon>Massarineae</taxon>
        <taxon>Didymosphaeriaceae</taxon>
        <taxon>Paraphaeosphaeria</taxon>
    </lineage>
</organism>
<sequence>MQAARCKTRSAQVAHDEARRGALAKPFTFTATLTWWLQPQSPCAALPQSPACVSDVFWRRRLFSRARGIPRQGVAALGGTCSHQNCTLPPAVGSLQAPTCIPGCPPPASPTGSGPGRHINLLPQSTRSICSLNPLDQSTSSTHSINPLHQPPPSTHPINLLH</sequence>
<dbReference type="EMBL" id="WJXW01000003">
    <property type="protein sequence ID" value="KAF9737921.1"/>
    <property type="molecule type" value="Genomic_DNA"/>
</dbReference>
<keyword evidence="3" id="KW-1185">Reference proteome</keyword>
<proteinExistence type="predicted"/>
<evidence type="ECO:0000256" key="1">
    <source>
        <dbReference type="SAM" id="MobiDB-lite"/>
    </source>
</evidence>
<evidence type="ECO:0000313" key="3">
    <source>
        <dbReference type="Proteomes" id="UP000756921"/>
    </source>
</evidence>
<evidence type="ECO:0000313" key="2">
    <source>
        <dbReference type="EMBL" id="KAF9737921.1"/>
    </source>
</evidence>
<dbReference type="OrthoDB" id="10656547at2759"/>
<accession>A0A9P6KTG3</accession>
<dbReference type="AlphaFoldDB" id="A0A9P6KTG3"/>
<protein>
    <submittedName>
        <fullName evidence="2">Uncharacterized protein</fullName>
    </submittedName>
</protein>